<evidence type="ECO:0000313" key="1">
    <source>
        <dbReference type="EMBL" id="PWU67275.1"/>
    </source>
</evidence>
<dbReference type="RefSeq" id="WP_109985359.1">
    <property type="nucleotide sequence ID" value="NZ_QGTD01000018.1"/>
</dbReference>
<accession>A0A317KV38</accession>
<organism evidence="1 2">
    <name type="scientific">Gracilibacillus dipsosauri</name>
    <dbReference type="NCBI Taxonomy" id="178340"/>
    <lineage>
        <taxon>Bacteria</taxon>
        <taxon>Bacillati</taxon>
        <taxon>Bacillota</taxon>
        <taxon>Bacilli</taxon>
        <taxon>Bacillales</taxon>
        <taxon>Bacillaceae</taxon>
        <taxon>Gracilibacillus</taxon>
    </lineage>
</organism>
<name>A0A317KV38_9BACI</name>
<dbReference type="PROSITE" id="PS51257">
    <property type="entry name" value="PROKAR_LIPOPROTEIN"/>
    <property type="match status" value="1"/>
</dbReference>
<evidence type="ECO:0008006" key="3">
    <source>
        <dbReference type="Google" id="ProtNLM"/>
    </source>
</evidence>
<gene>
    <name evidence="1" type="ORF">DLJ74_17055</name>
</gene>
<dbReference type="Proteomes" id="UP000245624">
    <property type="component" value="Unassembled WGS sequence"/>
</dbReference>
<reference evidence="1 2" key="1">
    <citation type="submission" date="2018-05" db="EMBL/GenBank/DDBJ databases">
        <title>Genomic analysis of Gracilibacillus dipsosauri DD1 reveals novel features of a salt-tolerant amylase.</title>
        <authorList>
            <person name="Deutch C.E."/>
            <person name="Yang S."/>
        </authorList>
    </citation>
    <scope>NUCLEOTIDE SEQUENCE [LARGE SCALE GENOMIC DNA]</scope>
    <source>
        <strain evidence="1 2">DD1</strain>
    </source>
</reference>
<comment type="caution">
    <text evidence="1">The sequence shown here is derived from an EMBL/GenBank/DDBJ whole genome shotgun (WGS) entry which is preliminary data.</text>
</comment>
<proteinExistence type="predicted"/>
<evidence type="ECO:0000313" key="2">
    <source>
        <dbReference type="Proteomes" id="UP000245624"/>
    </source>
</evidence>
<dbReference type="OrthoDB" id="2974330at2"/>
<dbReference type="EMBL" id="QGTD01000018">
    <property type="protein sequence ID" value="PWU67275.1"/>
    <property type="molecule type" value="Genomic_DNA"/>
</dbReference>
<protein>
    <recommendedName>
        <fullName evidence="3">DUF3221 domain-containing protein</fullName>
    </recommendedName>
</protein>
<dbReference type="AlphaFoldDB" id="A0A317KV38"/>
<keyword evidence="2" id="KW-1185">Reference proteome</keyword>
<sequence length="112" mass="12443">MTTNKVIFLFALLTFLLIGCSQNKEEMVINGTITLIDENSGDMEVYGEMIIKEAVSPSESFEIVQNSISHVISVSNPEDYEIGQRVKVNATKNDDGDSLDLNNLKFEVVIIN</sequence>